<comment type="caution">
    <text evidence="3">The sequence shown here is derived from an EMBL/GenBank/DDBJ whole genome shotgun (WGS) entry which is preliminary data.</text>
</comment>
<organism evidence="3 4">
    <name type="scientific">Allonocardiopsis opalescens</name>
    <dbReference type="NCBI Taxonomy" id="1144618"/>
    <lineage>
        <taxon>Bacteria</taxon>
        <taxon>Bacillati</taxon>
        <taxon>Actinomycetota</taxon>
        <taxon>Actinomycetes</taxon>
        <taxon>Streptosporangiales</taxon>
        <taxon>Allonocardiopsis</taxon>
    </lineage>
</organism>
<accession>A0A2T0Q0B1</accession>
<gene>
    <name evidence="3" type="ORF">CLV72_106181</name>
</gene>
<dbReference type="GO" id="GO:0016787">
    <property type="term" value="F:hydrolase activity"/>
    <property type="evidence" value="ECO:0007669"/>
    <property type="project" value="UniProtKB-KW"/>
</dbReference>
<keyword evidence="4" id="KW-1185">Reference proteome</keyword>
<evidence type="ECO:0000256" key="2">
    <source>
        <dbReference type="SAM" id="SignalP"/>
    </source>
</evidence>
<reference evidence="3 4" key="1">
    <citation type="submission" date="2018-03" db="EMBL/GenBank/DDBJ databases">
        <title>Genomic Encyclopedia of Archaeal and Bacterial Type Strains, Phase II (KMG-II): from individual species to whole genera.</title>
        <authorList>
            <person name="Goeker M."/>
        </authorList>
    </citation>
    <scope>NUCLEOTIDE SEQUENCE [LARGE SCALE GENOMIC DNA]</scope>
    <source>
        <strain evidence="3 4">DSM 45601</strain>
    </source>
</reference>
<dbReference type="RefSeq" id="WP_342755678.1">
    <property type="nucleotide sequence ID" value="NZ_PVZC01000006.1"/>
</dbReference>
<dbReference type="Proteomes" id="UP000237846">
    <property type="component" value="Unassembled WGS sequence"/>
</dbReference>
<keyword evidence="2" id="KW-0732">Signal</keyword>
<feature type="transmembrane region" description="Helical" evidence="1">
    <location>
        <begin position="155"/>
        <end position="182"/>
    </location>
</feature>
<sequence length="239" mass="24912">MGYAHALSGCAAWLAMGPAFAATGRPLGPGDVIAGALVCAGAALVPDLDHPSSTIAKTYGVVSQAMSRVIEKAAGGHRQGTHSLLFALLVGIGCQLLQIASELALQVFLFLLLGIALRGIGFHVPKHGIISGVMNAASTVVVLVLLNLAVTDYSWVGAAVTLGILMHFLGDAVTHMGIPLFWPLKTRSEFPFGFKTDGKVERFVVTPLLIVTILVLGYLQLPILPDVPGLPSSGEVQQT</sequence>
<feature type="transmembrane region" description="Helical" evidence="1">
    <location>
        <begin position="84"/>
        <end position="117"/>
    </location>
</feature>
<dbReference type="InterPro" id="IPR007404">
    <property type="entry name" value="YdjM-like"/>
</dbReference>
<feature type="transmembrane region" description="Helical" evidence="1">
    <location>
        <begin position="203"/>
        <end position="221"/>
    </location>
</feature>
<feature type="signal peptide" evidence="2">
    <location>
        <begin position="1"/>
        <end position="21"/>
    </location>
</feature>
<evidence type="ECO:0000313" key="4">
    <source>
        <dbReference type="Proteomes" id="UP000237846"/>
    </source>
</evidence>
<keyword evidence="1" id="KW-0472">Membrane</keyword>
<dbReference type="EMBL" id="PVZC01000006">
    <property type="protein sequence ID" value="PRX97145.1"/>
    <property type="molecule type" value="Genomic_DNA"/>
</dbReference>
<dbReference type="Pfam" id="PF04307">
    <property type="entry name" value="YdjM"/>
    <property type="match status" value="2"/>
</dbReference>
<keyword evidence="3" id="KW-0378">Hydrolase</keyword>
<feature type="chain" id="PRO_5015529368" evidence="2">
    <location>
        <begin position="22"/>
        <end position="239"/>
    </location>
</feature>
<dbReference type="PANTHER" id="PTHR35531:SF1">
    <property type="entry name" value="INNER MEMBRANE PROTEIN YBCI-RELATED"/>
    <property type="match status" value="1"/>
</dbReference>
<feature type="transmembrane region" description="Helical" evidence="1">
    <location>
        <begin position="129"/>
        <end position="149"/>
    </location>
</feature>
<protein>
    <submittedName>
        <fullName evidence="3">Membrane-bound metal-dependent hydrolase YbcI (DUF457 family)</fullName>
    </submittedName>
</protein>
<dbReference type="PANTHER" id="PTHR35531">
    <property type="entry name" value="INNER MEMBRANE PROTEIN YBCI-RELATED"/>
    <property type="match status" value="1"/>
</dbReference>
<name>A0A2T0Q0B1_9ACTN</name>
<dbReference type="AlphaFoldDB" id="A0A2T0Q0B1"/>
<proteinExistence type="predicted"/>
<keyword evidence="1" id="KW-0812">Transmembrane</keyword>
<keyword evidence="1" id="KW-1133">Transmembrane helix</keyword>
<evidence type="ECO:0000256" key="1">
    <source>
        <dbReference type="SAM" id="Phobius"/>
    </source>
</evidence>
<evidence type="ECO:0000313" key="3">
    <source>
        <dbReference type="EMBL" id="PRX97145.1"/>
    </source>
</evidence>